<keyword evidence="2 4" id="KW-0863">Zinc-finger</keyword>
<evidence type="ECO:0000313" key="7">
    <source>
        <dbReference type="Proteomes" id="UP000280834"/>
    </source>
</evidence>
<evidence type="ECO:0000313" key="6">
    <source>
        <dbReference type="EMBL" id="VDO39840.1"/>
    </source>
</evidence>
<evidence type="ECO:0000259" key="5">
    <source>
        <dbReference type="PROSITE" id="PS50157"/>
    </source>
</evidence>
<dbReference type="GO" id="GO:0000978">
    <property type="term" value="F:RNA polymerase II cis-regulatory region sequence-specific DNA binding"/>
    <property type="evidence" value="ECO:0007669"/>
    <property type="project" value="TreeGrafter"/>
</dbReference>
<protein>
    <submittedName>
        <fullName evidence="8">MDS1 and EVI1 complex locus protein EVI1</fullName>
    </submittedName>
</protein>
<evidence type="ECO:0000256" key="4">
    <source>
        <dbReference type="PROSITE-ProRule" id="PRU00042"/>
    </source>
</evidence>
<dbReference type="WBParaSite" id="BTMF_0001366001-mRNA-1">
    <property type="protein sequence ID" value="BTMF_0001366001-mRNA-1"/>
    <property type="gene ID" value="BTMF_0001366001"/>
</dbReference>
<dbReference type="SUPFAM" id="SSF57667">
    <property type="entry name" value="beta-beta-alpha zinc fingers"/>
    <property type="match status" value="1"/>
</dbReference>
<evidence type="ECO:0000256" key="3">
    <source>
        <dbReference type="ARBA" id="ARBA00022833"/>
    </source>
</evidence>
<dbReference type="PROSITE" id="PS50157">
    <property type="entry name" value="ZINC_FINGER_C2H2_2"/>
    <property type="match status" value="2"/>
</dbReference>
<organism evidence="8">
    <name type="scientific">Brugia timori</name>
    <dbReference type="NCBI Taxonomy" id="42155"/>
    <lineage>
        <taxon>Eukaryota</taxon>
        <taxon>Metazoa</taxon>
        <taxon>Ecdysozoa</taxon>
        <taxon>Nematoda</taxon>
        <taxon>Chromadorea</taxon>
        <taxon>Rhabditida</taxon>
        <taxon>Spirurina</taxon>
        <taxon>Spiruromorpha</taxon>
        <taxon>Filarioidea</taxon>
        <taxon>Onchocercidae</taxon>
        <taxon>Brugia</taxon>
    </lineage>
</organism>
<keyword evidence="1" id="KW-0479">Metal-binding</keyword>
<keyword evidence="3" id="KW-0862">Zinc</keyword>
<dbReference type="GO" id="GO:0008270">
    <property type="term" value="F:zinc ion binding"/>
    <property type="evidence" value="ECO:0007669"/>
    <property type="project" value="UniProtKB-KW"/>
</dbReference>
<dbReference type="Pfam" id="PF00096">
    <property type="entry name" value="zf-C2H2"/>
    <property type="match status" value="2"/>
</dbReference>
<gene>
    <name evidence="6" type="ORF">BTMF_LOCUS11659</name>
</gene>
<feature type="domain" description="C2H2-type" evidence="5">
    <location>
        <begin position="28"/>
        <end position="55"/>
    </location>
</feature>
<reference evidence="6 7" key="2">
    <citation type="submission" date="2018-11" db="EMBL/GenBank/DDBJ databases">
        <authorList>
            <consortium name="Pathogen Informatics"/>
        </authorList>
    </citation>
    <scope>NUCLEOTIDE SEQUENCE [LARGE SCALE GENOMIC DNA]</scope>
</reference>
<proteinExistence type="predicted"/>
<reference evidence="8" key="1">
    <citation type="submission" date="2017-02" db="UniProtKB">
        <authorList>
            <consortium name="WormBaseParasite"/>
        </authorList>
    </citation>
    <scope>IDENTIFICATION</scope>
</reference>
<evidence type="ECO:0000256" key="2">
    <source>
        <dbReference type="ARBA" id="ARBA00022771"/>
    </source>
</evidence>
<dbReference type="PROSITE" id="PS00028">
    <property type="entry name" value="ZINC_FINGER_C2H2_1"/>
    <property type="match status" value="2"/>
</dbReference>
<dbReference type="STRING" id="42155.A0A0R3R0X3"/>
<dbReference type="GO" id="GO:0000981">
    <property type="term" value="F:DNA-binding transcription factor activity, RNA polymerase II-specific"/>
    <property type="evidence" value="ECO:0007669"/>
    <property type="project" value="TreeGrafter"/>
</dbReference>
<dbReference type="InterPro" id="IPR036236">
    <property type="entry name" value="Znf_C2H2_sf"/>
</dbReference>
<dbReference type="PANTHER" id="PTHR23235:SF120">
    <property type="entry name" value="KRUPPEL-LIKE FACTOR 15"/>
    <property type="match status" value="1"/>
</dbReference>
<dbReference type="Proteomes" id="UP000280834">
    <property type="component" value="Unassembled WGS sequence"/>
</dbReference>
<name>A0A0R3R0X3_9BILA</name>
<keyword evidence="7" id="KW-1185">Reference proteome</keyword>
<dbReference type="SMART" id="SM00355">
    <property type="entry name" value="ZnF_C2H2"/>
    <property type="match status" value="2"/>
</dbReference>
<sequence>CQYCNRSFSISSNLQRHVRNIHNKEKPFRCDRCDRCFGQQTNLDRHTKKHESNGGALTIAAAGALTVRREPLTTPIRTATVALPFSAQSLFSHLTPPAQPIF</sequence>
<dbReference type="InterPro" id="IPR013087">
    <property type="entry name" value="Znf_C2H2_type"/>
</dbReference>
<dbReference type="EMBL" id="UZAG01018495">
    <property type="protein sequence ID" value="VDO39840.1"/>
    <property type="molecule type" value="Genomic_DNA"/>
</dbReference>
<dbReference type="FunFam" id="3.30.160.60:FF:000159">
    <property type="entry name" value="Mds1 and evi1 complex locus protein"/>
    <property type="match status" value="1"/>
</dbReference>
<dbReference type="AlphaFoldDB" id="A0A0R3R0X3"/>
<dbReference type="Gene3D" id="3.30.160.60">
    <property type="entry name" value="Classic Zinc Finger"/>
    <property type="match status" value="2"/>
</dbReference>
<evidence type="ECO:0000256" key="1">
    <source>
        <dbReference type="ARBA" id="ARBA00022723"/>
    </source>
</evidence>
<feature type="domain" description="C2H2-type" evidence="5">
    <location>
        <begin position="1"/>
        <end position="27"/>
    </location>
</feature>
<accession>A0A0R3R0X3</accession>
<dbReference type="PANTHER" id="PTHR23235">
    <property type="entry name" value="KRUEPPEL-LIKE TRANSCRIPTION FACTOR"/>
    <property type="match status" value="1"/>
</dbReference>
<evidence type="ECO:0000313" key="8">
    <source>
        <dbReference type="WBParaSite" id="BTMF_0001366001-mRNA-1"/>
    </source>
</evidence>